<organism evidence="1 2">
    <name type="scientific">Elysia crispata</name>
    <name type="common">lettuce slug</name>
    <dbReference type="NCBI Taxonomy" id="231223"/>
    <lineage>
        <taxon>Eukaryota</taxon>
        <taxon>Metazoa</taxon>
        <taxon>Spiralia</taxon>
        <taxon>Lophotrochozoa</taxon>
        <taxon>Mollusca</taxon>
        <taxon>Gastropoda</taxon>
        <taxon>Heterobranchia</taxon>
        <taxon>Euthyneura</taxon>
        <taxon>Panpulmonata</taxon>
        <taxon>Sacoglossa</taxon>
        <taxon>Placobranchoidea</taxon>
        <taxon>Plakobranchidae</taxon>
        <taxon>Elysia</taxon>
    </lineage>
</organism>
<protein>
    <submittedName>
        <fullName evidence="1">Uncharacterized protein</fullName>
    </submittedName>
</protein>
<keyword evidence="2" id="KW-1185">Reference proteome</keyword>
<evidence type="ECO:0000313" key="2">
    <source>
        <dbReference type="Proteomes" id="UP001283361"/>
    </source>
</evidence>
<dbReference type="Proteomes" id="UP001283361">
    <property type="component" value="Unassembled WGS sequence"/>
</dbReference>
<name>A0AAE0YD79_9GAST</name>
<accession>A0AAE0YD79</accession>
<comment type="caution">
    <text evidence="1">The sequence shown here is derived from an EMBL/GenBank/DDBJ whole genome shotgun (WGS) entry which is preliminary data.</text>
</comment>
<proteinExistence type="predicted"/>
<sequence length="350" mass="39707">MVPKPLSLSRHVTSAFLFLHHFLPPETPLFSLVCLPISPLPIGDSSPPPLCSLTALSAGCHHCHPITEQTCTASAFYSPGVPQLASIDPPMTCLGCLTWSLQFRDASSMVLKLNLLQECDTASLGLVLKLGHQISGASSLPAKEWKRPALLSLPQPLLRQYHSQPGENIWSCSQLGMKLARRKQEQKIIQATRPSGNGAKEVWYIVQNIRETRCTFHGATETVYGLRNLGDLLYATAQSIRELEYTSGHQRDLVYSSEQRGFMYSSEHQRDLVYSSWSRETQSTLQGTREIWLQFRASEKFDVQFRESERLGVQFRASERFDVQFRAPERFDIQFRASERFGYSSWHQRN</sequence>
<gene>
    <name evidence="1" type="ORF">RRG08_000512</name>
</gene>
<dbReference type="AlphaFoldDB" id="A0AAE0YD79"/>
<dbReference type="EMBL" id="JAWDGP010006468">
    <property type="protein sequence ID" value="KAK3740525.1"/>
    <property type="molecule type" value="Genomic_DNA"/>
</dbReference>
<reference evidence="1" key="1">
    <citation type="journal article" date="2023" name="G3 (Bethesda)">
        <title>A reference genome for the long-term kleptoplast-retaining sea slug Elysia crispata morphotype clarki.</title>
        <authorList>
            <person name="Eastman K.E."/>
            <person name="Pendleton A.L."/>
            <person name="Shaikh M.A."/>
            <person name="Suttiyut T."/>
            <person name="Ogas R."/>
            <person name="Tomko P."/>
            <person name="Gavelis G."/>
            <person name="Widhalm J.R."/>
            <person name="Wisecaver J.H."/>
        </authorList>
    </citation>
    <scope>NUCLEOTIDE SEQUENCE</scope>
    <source>
        <strain evidence="1">ECLA1</strain>
    </source>
</reference>
<evidence type="ECO:0000313" key="1">
    <source>
        <dbReference type="EMBL" id="KAK3740525.1"/>
    </source>
</evidence>